<keyword evidence="3" id="KW-1185">Reference proteome</keyword>
<feature type="transmembrane region" description="Helical" evidence="1">
    <location>
        <begin position="38"/>
        <end position="56"/>
    </location>
</feature>
<dbReference type="RefSeq" id="WP_307341138.1">
    <property type="nucleotide sequence ID" value="NZ_JAUSUQ010000011.1"/>
</dbReference>
<evidence type="ECO:0000313" key="3">
    <source>
        <dbReference type="Proteomes" id="UP001232445"/>
    </source>
</evidence>
<organism evidence="2 3">
    <name type="scientific">Caldalkalibacillus uzonensis</name>
    <dbReference type="NCBI Taxonomy" id="353224"/>
    <lineage>
        <taxon>Bacteria</taxon>
        <taxon>Bacillati</taxon>
        <taxon>Bacillota</taxon>
        <taxon>Bacilli</taxon>
        <taxon>Bacillales</taxon>
        <taxon>Bacillaceae</taxon>
        <taxon>Caldalkalibacillus</taxon>
    </lineage>
</organism>
<comment type="caution">
    <text evidence="2">The sequence shown here is derived from an EMBL/GenBank/DDBJ whole genome shotgun (WGS) entry which is preliminary data.</text>
</comment>
<gene>
    <name evidence="2" type="ORF">J2S00_002899</name>
</gene>
<feature type="transmembrane region" description="Helical" evidence="1">
    <location>
        <begin position="275"/>
        <end position="299"/>
    </location>
</feature>
<proteinExistence type="predicted"/>
<accession>A0ABU0CUL2</accession>
<sequence length="462" mass="51131">MYVEHTQGLSSVLGVILLLSALIYLADVFRPSELLSTIYSSLAALLFLAALLVISWSNRITALLLVVTGTSIFWQQSVEWETVIHSFGRNMNLLTLFLLVPYYGIMMSIGGYLTALKHYIQHYEREHQPHPYRLSSLLTSSMGVILNLGAMPIAYRIAEESFSAFTRKKMGMVILRAFGFCMFWSPYFVNVGLVLVLFDVSWTSIGAAGLIIATVYMMTGFIFFRWLDFEHDQPVNRLSRPVPEASSSGKKIVALSLWLLALLALSFTLDVLVEVSMLTIVSVLALIFPVVWSMASGAFREYVQAIVQDVCHSFERLKNELAIFISAGYFGVSISYTSMGDHVSHMILALSFESVYFMSVLIITLAVLLALVGIHPVIVVIGIGSALSPELFGVSPGFMAMLLVMAWSLATQLSPFSGSVLMTAGLTGSSAWLIARKNAPFVLALLFVLPFILYLLWCFKLL</sequence>
<dbReference type="EMBL" id="JAUSUQ010000011">
    <property type="protein sequence ID" value="MDQ0340104.1"/>
    <property type="molecule type" value="Genomic_DNA"/>
</dbReference>
<feature type="transmembrane region" description="Helical" evidence="1">
    <location>
        <begin position="175"/>
        <end position="198"/>
    </location>
</feature>
<keyword evidence="1" id="KW-0472">Membrane</keyword>
<protein>
    <submittedName>
        <fullName evidence="2">MFS family permease</fullName>
    </submittedName>
</protein>
<keyword evidence="1" id="KW-0812">Transmembrane</keyword>
<feature type="transmembrane region" description="Helical" evidence="1">
    <location>
        <begin position="391"/>
        <end position="410"/>
    </location>
</feature>
<feature type="transmembrane region" description="Helical" evidence="1">
    <location>
        <begin position="6"/>
        <end position="26"/>
    </location>
</feature>
<reference evidence="2 3" key="1">
    <citation type="submission" date="2023-07" db="EMBL/GenBank/DDBJ databases">
        <title>Genomic Encyclopedia of Type Strains, Phase IV (KMG-IV): sequencing the most valuable type-strain genomes for metagenomic binning, comparative biology and taxonomic classification.</title>
        <authorList>
            <person name="Goeker M."/>
        </authorList>
    </citation>
    <scope>NUCLEOTIDE SEQUENCE [LARGE SCALE GENOMIC DNA]</scope>
    <source>
        <strain evidence="2 3">DSM 17740</strain>
    </source>
</reference>
<feature type="transmembrane region" description="Helical" evidence="1">
    <location>
        <begin position="356"/>
        <end position="384"/>
    </location>
</feature>
<feature type="transmembrane region" description="Helical" evidence="1">
    <location>
        <begin position="62"/>
        <end position="80"/>
    </location>
</feature>
<feature type="transmembrane region" description="Helical" evidence="1">
    <location>
        <begin position="320"/>
        <end position="336"/>
    </location>
</feature>
<evidence type="ECO:0000256" key="1">
    <source>
        <dbReference type="SAM" id="Phobius"/>
    </source>
</evidence>
<dbReference type="Proteomes" id="UP001232445">
    <property type="component" value="Unassembled WGS sequence"/>
</dbReference>
<feature type="transmembrane region" description="Helical" evidence="1">
    <location>
        <begin position="248"/>
        <end position="269"/>
    </location>
</feature>
<feature type="transmembrane region" description="Helical" evidence="1">
    <location>
        <begin position="92"/>
        <end position="114"/>
    </location>
</feature>
<feature type="transmembrane region" description="Helical" evidence="1">
    <location>
        <begin position="441"/>
        <end position="457"/>
    </location>
</feature>
<feature type="transmembrane region" description="Helical" evidence="1">
    <location>
        <begin position="204"/>
        <end position="227"/>
    </location>
</feature>
<evidence type="ECO:0000313" key="2">
    <source>
        <dbReference type="EMBL" id="MDQ0340104.1"/>
    </source>
</evidence>
<keyword evidence="1" id="KW-1133">Transmembrane helix</keyword>
<name>A0ABU0CUL2_9BACI</name>